<dbReference type="InterPro" id="IPR036148">
    <property type="entry name" value="MmgE/PrpD_sf"/>
</dbReference>
<dbReference type="Proteomes" id="UP001500665">
    <property type="component" value="Unassembled WGS sequence"/>
</dbReference>
<comment type="caution">
    <text evidence="4">The sequence shown here is derived from an EMBL/GenBank/DDBJ whole genome shotgun (WGS) entry which is preliminary data.</text>
</comment>
<dbReference type="PANTHER" id="PTHR16943">
    <property type="entry name" value="2-METHYLCITRATE DEHYDRATASE-RELATED"/>
    <property type="match status" value="1"/>
</dbReference>
<evidence type="ECO:0000313" key="5">
    <source>
        <dbReference type="Proteomes" id="UP001500665"/>
    </source>
</evidence>
<dbReference type="EMBL" id="BAAAHH010000001">
    <property type="protein sequence ID" value="GAA0936579.1"/>
    <property type="molecule type" value="Genomic_DNA"/>
</dbReference>
<dbReference type="InterPro" id="IPR042188">
    <property type="entry name" value="MmgE/PrpD_sf_2"/>
</dbReference>
<dbReference type="RefSeq" id="WP_344235709.1">
    <property type="nucleotide sequence ID" value="NZ_BAAAHH010000001.1"/>
</dbReference>
<dbReference type="Gene3D" id="3.30.1330.120">
    <property type="entry name" value="2-methylcitrate dehydratase PrpD"/>
    <property type="match status" value="1"/>
</dbReference>
<dbReference type="InterPro" id="IPR045337">
    <property type="entry name" value="MmgE_PrpD_C"/>
</dbReference>
<comment type="similarity">
    <text evidence="1">Belongs to the PrpD family.</text>
</comment>
<proteinExistence type="inferred from homology"/>
<feature type="domain" description="MmgE/PrpD C-terminal" evidence="3">
    <location>
        <begin position="276"/>
        <end position="447"/>
    </location>
</feature>
<organism evidence="4 5">
    <name type="scientific">Actinocorallia libanotica</name>
    <dbReference type="NCBI Taxonomy" id="46162"/>
    <lineage>
        <taxon>Bacteria</taxon>
        <taxon>Bacillati</taxon>
        <taxon>Actinomycetota</taxon>
        <taxon>Actinomycetes</taxon>
        <taxon>Streptosporangiales</taxon>
        <taxon>Thermomonosporaceae</taxon>
        <taxon>Actinocorallia</taxon>
    </lineage>
</organism>
<dbReference type="Pfam" id="PF03972">
    <property type="entry name" value="MmgE_PrpD_N"/>
    <property type="match status" value="1"/>
</dbReference>
<reference evidence="4 5" key="1">
    <citation type="journal article" date="2019" name="Int. J. Syst. Evol. Microbiol.">
        <title>The Global Catalogue of Microorganisms (GCM) 10K type strain sequencing project: providing services to taxonomists for standard genome sequencing and annotation.</title>
        <authorList>
            <consortium name="The Broad Institute Genomics Platform"/>
            <consortium name="The Broad Institute Genome Sequencing Center for Infectious Disease"/>
            <person name="Wu L."/>
            <person name="Ma J."/>
        </authorList>
    </citation>
    <scope>NUCLEOTIDE SEQUENCE [LARGE SCALE GENOMIC DNA]</scope>
    <source>
        <strain evidence="4 5">JCM 10696</strain>
    </source>
</reference>
<sequence>MTAPLVQTLGEFAEGVRSKGLPAELRADAARRVLDVLGNSLAATGEPPAKAVGALVREWGGGGRATAIGFAEPLPEPSAALLNGTLAHSLDFDDTHLPSVLHPSASVVPAALAVAESRGATGAQLLDAIGVGVEIAVRVGMAGYDAELGNSVFFERGLHATAICGALGGAAAGAMLSGLGAQGVADALGIAASMGSGLLEANRTGGTVKRVHCGWAAHAAVTAAGLARTGLTGPPTVLEGRFGLLQAFCGDQYHLEPLLDGLGEKWELPGIFFKPYPCNHFTHAGVDAARRLRERGLDVSEIDRIELGAPTPVLRTIGEPREDKIHPRSGYHAAFSGPYTVAAALLGGGGLGLFHEDFTDEPDAVPARLALAAKVHCVPDAECDRVFPHQFPAVLRVRLASGEVLEERVSVNRGGPGNPLSSEELAAKFHLNATRLLTPAQADRITELTYGLPEAPDLTALAQALREAPASR</sequence>
<dbReference type="InterPro" id="IPR045336">
    <property type="entry name" value="MmgE_PrpD_N"/>
</dbReference>
<dbReference type="Gene3D" id="1.10.4100.10">
    <property type="entry name" value="2-methylcitrate dehydratase PrpD"/>
    <property type="match status" value="1"/>
</dbReference>
<accession>A0ABN1Q2T3</accession>
<dbReference type="PANTHER" id="PTHR16943:SF8">
    <property type="entry name" value="2-METHYLCITRATE DEHYDRATASE"/>
    <property type="match status" value="1"/>
</dbReference>
<dbReference type="InterPro" id="IPR005656">
    <property type="entry name" value="MmgE_PrpD"/>
</dbReference>
<gene>
    <name evidence="4" type="ORF">GCM10009550_02470</name>
</gene>
<protein>
    <submittedName>
        <fullName evidence="4">MmgE/PrpD family protein</fullName>
    </submittedName>
</protein>
<evidence type="ECO:0000259" key="3">
    <source>
        <dbReference type="Pfam" id="PF19305"/>
    </source>
</evidence>
<name>A0ABN1Q2T3_9ACTN</name>
<dbReference type="SUPFAM" id="SSF103378">
    <property type="entry name" value="2-methylcitrate dehydratase PrpD"/>
    <property type="match status" value="1"/>
</dbReference>
<dbReference type="Pfam" id="PF19305">
    <property type="entry name" value="MmgE_PrpD_C"/>
    <property type="match status" value="1"/>
</dbReference>
<keyword evidence="5" id="KW-1185">Reference proteome</keyword>
<feature type="domain" description="MmgE/PrpD N-terminal" evidence="2">
    <location>
        <begin position="8"/>
        <end position="252"/>
    </location>
</feature>
<evidence type="ECO:0000259" key="2">
    <source>
        <dbReference type="Pfam" id="PF03972"/>
    </source>
</evidence>
<evidence type="ECO:0000313" key="4">
    <source>
        <dbReference type="EMBL" id="GAA0936579.1"/>
    </source>
</evidence>
<evidence type="ECO:0000256" key="1">
    <source>
        <dbReference type="ARBA" id="ARBA00006174"/>
    </source>
</evidence>
<dbReference type="InterPro" id="IPR042183">
    <property type="entry name" value="MmgE/PrpD_sf_1"/>
</dbReference>